<keyword evidence="3" id="KW-0488">Methylation</keyword>
<evidence type="ECO:0000259" key="10">
    <source>
        <dbReference type="PROSITE" id="PS50111"/>
    </source>
</evidence>
<keyword evidence="6 9" id="KW-0472">Membrane</keyword>
<name>A0ABX9XHC3_9PSED</name>
<evidence type="ECO:0000256" key="9">
    <source>
        <dbReference type="SAM" id="Phobius"/>
    </source>
</evidence>
<evidence type="ECO:0000256" key="6">
    <source>
        <dbReference type="ARBA" id="ARBA00023136"/>
    </source>
</evidence>
<dbReference type="SUPFAM" id="SSF58104">
    <property type="entry name" value="Methyl-accepting chemotaxis protein (MCP) signaling domain"/>
    <property type="match status" value="1"/>
</dbReference>
<reference evidence="11 12" key="1">
    <citation type="submission" date="2018-11" db="EMBL/GenBank/DDBJ databases">
        <authorList>
            <person name="Jang G.I."/>
            <person name="Hwang C.Y."/>
        </authorList>
    </citation>
    <scope>NUCLEOTIDE SEQUENCE [LARGE SCALE GENOMIC DNA]</scope>
    <source>
        <strain evidence="11 12">SSM26</strain>
    </source>
</reference>
<organism evidence="11 12">
    <name type="scientific">Pseudomonas neustonica</name>
    <dbReference type="NCBI Taxonomy" id="2487346"/>
    <lineage>
        <taxon>Bacteria</taxon>
        <taxon>Pseudomonadati</taxon>
        <taxon>Pseudomonadota</taxon>
        <taxon>Gammaproteobacteria</taxon>
        <taxon>Pseudomonadales</taxon>
        <taxon>Pseudomonadaceae</taxon>
        <taxon>Pseudomonas</taxon>
    </lineage>
</organism>
<keyword evidence="12" id="KW-1185">Reference proteome</keyword>
<evidence type="ECO:0000256" key="5">
    <source>
        <dbReference type="ARBA" id="ARBA00022989"/>
    </source>
</evidence>
<keyword evidence="4 9" id="KW-0812">Transmembrane</keyword>
<dbReference type="PANTHER" id="PTHR32089">
    <property type="entry name" value="METHYL-ACCEPTING CHEMOTAXIS PROTEIN MCPB"/>
    <property type="match status" value="1"/>
</dbReference>
<keyword evidence="7 8" id="KW-0807">Transducer</keyword>
<dbReference type="EMBL" id="RKKU01000024">
    <property type="protein sequence ID" value="ROZ82150.1"/>
    <property type="molecule type" value="Genomic_DNA"/>
</dbReference>
<dbReference type="Proteomes" id="UP000275199">
    <property type="component" value="Unassembled WGS sequence"/>
</dbReference>
<evidence type="ECO:0000256" key="8">
    <source>
        <dbReference type="PROSITE-ProRule" id="PRU00284"/>
    </source>
</evidence>
<evidence type="ECO:0000256" key="1">
    <source>
        <dbReference type="ARBA" id="ARBA00004651"/>
    </source>
</evidence>
<feature type="transmembrane region" description="Helical" evidence="9">
    <location>
        <begin position="20"/>
        <end position="39"/>
    </location>
</feature>
<feature type="transmembrane region" description="Helical" evidence="9">
    <location>
        <begin position="45"/>
        <end position="63"/>
    </location>
</feature>
<evidence type="ECO:0000313" key="12">
    <source>
        <dbReference type="Proteomes" id="UP000275199"/>
    </source>
</evidence>
<keyword evidence="2" id="KW-1003">Cell membrane</keyword>
<evidence type="ECO:0000256" key="2">
    <source>
        <dbReference type="ARBA" id="ARBA00022475"/>
    </source>
</evidence>
<comment type="subcellular location">
    <subcellularLocation>
        <location evidence="1">Cell membrane</location>
        <topology evidence="1">Multi-pass membrane protein</topology>
    </subcellularLocation>
</comment>
<evidence type="ECO:0000256" key="4">
    <source>
        <dbReference type="ARBA" id="ARBA00022692"/>
    </source>
</evidence>
<dbReference type="InterPro" id="IPR004089">
    <property type="entry name" value="MCPsignal_dom"/>
</dbReference>
<evidence type="ECO:0000313" key="11">
    <source>
        <dbReference type="EMBL" id="ROZ82150.1"/>
    </source>
</evidence>
<accession>A0ABX9XHC3</accession>
<feature type="domain" description="Methyl-accepting transducer" evidence="10">
    <location>
        <begin position="105"/>
        <end position="317"/>
    </location>
</feature>
<dbReference type="Pfam" id="PF00015">
    <property type="entry name" value="MCPsignal"/>
    <property type="match status" value="1"/>
</dbReference>
<keyword evidence="5 9" id="KW-1133">Transmembrane helix</keyword>
<gene>
    <name evidence="11" type="ORF">EF096_15955</name>
</gene>
<protein>
    <submittedName>
        <fullName evidence="11">Chemotaxis protein</fullName>
    </submittedName>
</protein>
<sequence>MTETLTSHPDRAFTGSAKALAYGALLLTILSSTAQLFFANAGIQFILAAITLGLAAVALTFCVKIKPTPVAIYEQPQRLLPEPPTEPGPESELDTGKKALTLPIQASPAPLIMKHLDDLRVNVEAVLEEMIEAGRLAKASGTKVDHSASCISDSEASIRELSEFMNRIDDIFIQLGNQSGEISKIVGNIQDIAKQTNLLALNASIEAARAGEYGRGFAVVADEVRHLAVRANESSTGIGAIAKNLNTTSVEAGKGMSRIRESCNRCLDQSSEALRAMTDIKTGAVARMGVVQGITDRLKVQRELTQQLHRDLSAEKE</sequence>
<dbReference type="SMART" id="SM00283">
    <property type="entry name" value="MA"/>
    <property type="match status" value="1"/>
</dbReference>
<evidence type="ECO:0000256" key="3">
    <source>
        <dbReference type="ARBA" id="ARBA00022481"/>
    </source>
</evidence>
<dbReference type="PANTHER" id="PTHR32089:SF119">
    <property type="entry name" value="METHYL-ACCEPTING CHEMOTAXIS PROTEIN CTPL"/>
    <property type="match status" value="1"/>
</dbReference>
<evidence type="ECO:0000256" key="7">
    <source>
        <dbReference type="ARBA" id="ARBA00023224"/>
    </source>
</evidence>
<proteinExistence type="predicted"/>
<dbReference type="PROSITE" id="PS50111">
    <property type="entry name" value="CHEMOTAXIS_TRANSDUC_2"/>
    <property type="match status" value="1"/>
</dbReference>
<comment type="caution">
    <text evidence="11">The sequence shown here is derived from an EMBL/GenBank/DDBJ whole genome shotgun (WGS) entry which is preliminary data.</text>
</comment>
<dbReference type="Gene3D" id="1.10.287.950">
    <property type="entry name" value="Methyl-accepting chemotaxis protein"/>
    <property type="match status" value="1"/>
</dbReference>